<dbReference type="OMA" id="KPEIGMW"/>
<dbReference type="Pfam" id="PF08645">
    <property type="entry name" value="PNK3P"/>
    <property type="match status" value="1"/>
</dbReference>
<evidence type="ECO:0008006" key="3">
    <source>
        <dbReference type="Google" id="ProtNLM"/>
    </source>
</evidence>
<dbReference type="GeneID" id="8247094"/>
<accession>C1FHB8</accession>
<dbReference type="InParanoid" id="C1FHB8"/>
<gene>
    <name evidence="1" type="ORF">MICPUN_72389</name>
</gene>
<dbReference type="InterPro" id="IPR013954">
    <property type="entry name" value="PNK3P"/>
</dbReference>
<dbReference type="InterPro" id="IPR006549">
    <property type="entry name" value="HAD-SF_hydro_IIIA"/>
</dbReference>
<dbReference type="OrthoDB" id="19045at2759"/>
<dbReference type="Gene3D" id="3.40.50.1000">
    <property type="entry name" value="HAD superfamily/HAD-like"/>
    <property type="match status" value="1"/>
</dbReference>
<reference evidence="1 2" key="1">
    <citation type="journal article" date="2009" name="Science">
        <title>Green evolution and dynamic adaptations revealed by genomes of the marine picoeukaryotes Micromonas.</title>
        <authorList>
            <person name="Worden A.Z."/>
            <person name="Lee J.H."/>
            <person name="Mock T."/>
            <person name="Rouze P."/>
            <person name="Simmons M.P."/>
            <person name="Aerts A.L."/>
            <person name="Allen A.E."/>
            <person name="Cuvelier M.L."/>
            <person name="Derelle E."/>
            <person name="Everett M.V."/>
            <person name="Foulon E."/>
            <person name="Grimwood J."/>
            <person name="Gundlach H."/>
            <person name="Henrissat B."/>
            <person name="Napoli C."/>
            <person name="McDonald S.M."/>
            <person name="Parker M.S."/>
            <person name="Rombauts S."/>
            <person name="Salamov A."/>
            <person name="Von Dassow P."/>
            <person name="Badger J.H."/>
            <person name="Coutinho P.M."/>
            <person name="Demir E."/>
            <person name="Dubchak I."/>
            <person name="Gentemann C."/>
            <person name="Eikrem W."/>
            <person name="Gready J.E."/>
            <person name="John U."/>
            <person name="Lanier W."/>
            <person name="Lindquist E.A."/>
            <person name="Lucas S."/>
            <person name="Mayer K.F."/>
            <person name="Moreau H."/>
            <person name="Not F."/>
            <person name="Otillar R."/>
            <person name="Panaud O."/>
            <person name="Pangilinan J."/>
            <person name="Paulsen I."/>
            <person name="Piegu B."/>
            <person name="Poliakov A."/>
            <person name="Robbens S."/>
            <person name="Schmutz J."/>
            <person name="Toulza E."/>
            <person name="Wyss T."/>
            <person name="Zelensky A."/>
            <person name="Zhou K."/>
            <person name="Armbrust E.V."/>
            <person name="Bhattacharya D."/>
            <person name="Goodenough U.W."/>
            <person name="Van de Peer Y."/>
            <person name="Grigoriev I.V."/>
        </authorList>
    </citation>
    <scope>NUCLEOTIDE SEQUENCE [LARGE SCALE GENOMIC DNA]</scope>
    <source>
        <strain evidence="2">RCC299 / NOUM17</strain>
    </source>
</reference>
<feature type="non-terminal residue" evidence="1">
    <location>
        <position position="1"/>
    </location>
</feature>
<dbReference type="eggNOG" id="KOG2134">
    <property type="taxonomic scope" value="Eukaryota"/>
</dbReference>
<dbReference type="STRING" id="296587.C1FHB8"/>
<dbReference type="AlphaFoldDB" id="C1FHB8"/>
<dbReference type="InterPro" id="IPR023214">
    <property type="entry name" value="HAD_sf"/>
</dbReference>
<evidence type="ECO:0000313" key="2">
    <source>
        <dbReference type="Proteomes" id="UP000002009"/>
    </source>
</evidence>
<dbReference type="EMBL" id="CP001576">
    <property type="protein sequence ID" value="ACO69791.1"/>
    <property type="molecule type" value="Genomic_DNA"/>
</dbReference>
<dbReference type="NCBIfam" id="TIGR01662">
    <property type="entry name" value="HAD-SF-IIIA"/>
    <property type="match status" value="1"/>
</dbReference>
<dbReference type="InterPro" id="IPR006551">
    <property type="entry name" value="Polynucleotide_phosphatase"/>
</dbReference>
<dbReference type="SUPFAM" id="SSF56784">
    <property type="entry name" value="HAD-like"/>
    <property type="match status" value="1"/>
</dbReference>
<dbReference type="KEGG" id="mis:MICPUN_72389"/>
<dbReference type="Proteomes" id="UP000002009">
    <property type="component" value="Chromosome 10"/>
</dbReference>
<proteinExistence type="predicted"/>
<feature type="non-terminal residue" evidence="1">
    <location>
        <position position="183"/>
    </location>
</feature>
<organism evidence="1 2">
    <name type="scientific">Micromonas commoda (strain RCC299 / NOUM17 / CCMP2709)</name>
    <name type="common">Picoplanktonic green alga</name>
    <dbReference type="NCBI Taxonomy" id="296587"/>
    <lineage>
        <taxon>Eukaryota</taxon>
        <taxon>Viridiplantae</taxon>
        <taxon>Chlorophyta</taxon>
        <taxon>Mamiellophyceae</taxon>
        <taxon>Mamiellales</taxon>
        <taxon>Mamiellaceae</taxon>
        <taxon>Micromonas</taxon>
    </lineage>
</organism>
<sequence>WKAVHESMLVRDDPGCRPNHRIAAFDLDDTLQKTRSGKPGYMVTDLGDFVPWNPRVPPKLRALHDAGYKVVIFSNQGGVKGAMEGKRADVVRARLDAFAKEVGIPMQALCATQKGEKDPKNYRKPKSGMWAHFDSSLNGSVSPDLPACFYVGDAAGREGDHSDSDKGFAVAVGVKFFTPDEFF</sequence>
<dbReference type="GO" id="GO:0006281">
    <property type="term" value="P:DNA repair"/>
    <property type="evidence" value="ECO:0007669"/>
    <property type="project" value="TreeGrafter"/>
</dbReference>
<name>C1FHB8_MICCC</name>
<evidence type="ECO:0000313" key="1">
    <source>
        <dbReference type="EMBL" id="ACO69791.1"/>
    </source>
</evidence>
<dbReference type="PANTHER" id="PTHR12083:SF9">
    <property type="entry name" value="BIFUNCTIONAL POLYNUCLEOTIDE PHOSPHATASE_KINASE"/>
    <property type="match status" value="1"/>
</dbReference>
<keyword evidence="2" id="KW-1185">Reference proteome</keyword>
<dbReference type="RefSeq" id="XP_002508533.1">
    <property type="nucleotide sequence ID" value="XM_002508487.1"/>
</dbReference>
<dbReference type="NCBIfam" id="TIGR01664">
    <property type="entry name" value="DNA-3'-Pase"/>
    <property type="match status" value="1"/>
</dbReference>
<dbReference type="GO" id="GO:0003690">
    <property type="term" value="F:double-stranded DNA binding"/>
    <property type="evidence" value="ECO:0007669"/>
    <property type="project" value="TreeGrafter"/>
</dbReference>
<dbReference type="PANTHER" id="PTHR12083">
    <property type="entry name" value="BIFUNCTIONAL POLYNUCLEOTIDE PHOSPHATASE/KINASE"/>
    <property type="match status" value="1"/>
</dbReference>
<dbReference type="InterPro" id="IPR036412">
    <property type="entry name" value="HAD-like_sf"/>
</dbReference>
<protein>
    <recommendedName>
        <fullName evidence="3">D,D-heptose 1,7-bisphosphate phosphatase</fullName>
    </recommendedName>
</protein>
<dbReference type="GO" id="GO:0046403">
    <property type="term" value="F:polynucleotide 3'-phosphatase activity"/>
    <property type="evidence" value="ECO:0007669"/>
    <property type="project" value="TreeGrafter"/>
</dbReference>
<dbReference type="GO" id="GO:0046404">
    <property type="term" value="F:ATP-dependent polydeoxyribonucleotide 5'-hydroxyl-kinase activity"/>
    <property type="evidence" value="ECO:0007669"/>
    <property type="project" value="TreeGrafter"/>
</dbReference>